<evidence type="ECO:0000313" key="3">
    <source>
        <dbReference type="EMBL" id="GHF63576.1"/>
    </source>
</evidence>
<evidence type="ECO:0000259" key="2">
    <source>
        <dbReference type="PROSITE" id="PS50943"/>
    </source>
</evidence>
<dbReference type="PANTHER" id="PTHR43236">
    <property type="entry name" value="ANTITOXIN HIGA1"/>
    <property type="match status" value="1"/>
</dbReference>
<dbReference type="Pfam" id="PF06114">
    <property type="entry name" value="Peptidase_M78"/>
    <property type="match status" value="1"/>
</dbReference>
<gene>
    <name evidence="3" type="ORF">GCM10017781_44400</name>
    <name evidence="4" type="ORF">HNQ07_004496</name>
</gene>
<dbReference type="InterPro" id="IPR010982">
    <property type="entry name" value="Lambda_DNA-bd_dom_sf"/>
</dbReference>
<reference evidence="3" key="4">
    <citation type="submission" date="2024-05" db="EMBL/GenBank/DDBJ databases">
        <authorList>
            <person name="Sun Q."/>
            <person name="Zhou Y."/>
        </authorList>
    </citation>
    <scope>NUCLEOTIDE SEQUENCE</scope>
    <source>
        <strain evidence="3">CGMCC 1.18437</strain>
    </source>
</reference>
<dbReference type="EMBL" id="BNAJ01000018">
    <property type="protein sequence ID" value="GHF63576.1"/>
    <property type="molecule type" value="Genomic_DNA"/>
</dbReference>
<dbReference type="PROSITE" id="PS50943">
    <property type="entry name" value="HTH_CROC1"/>
    <property type="match status" value="1"/>
</dbReference>
<organism evidence="4 5">
    <name type="scientific">Deinococcus metalli</name>
    <dbReference type="NCBI Taxonomy" id="1141878"/>
    <lineage>
        <taxon>Bacteria</taxon>
        <taxon>Thermotogati</taxon>
        <taxon>Deinococcota</taxon>
        <taxon>Deinococci</taxon>
        <taxon>Deinococcales</taxon>
        <taxon>Deinococcaceae</taxon>
        <taxon>Deinococcus</taxon>
    </lineage>
</organism>
<reference evidence="4 5" key="3">
    <citation type="submission" date="2020-08" db="EMBL/GenBank/DDBJ databases">
        <title>Genomic Encyclopedia of Type Strains, Phase IV (KMG-IV): sequencing the most valuable type-strain genomes for metagenomic binning, comparative biology and taxonomic classification.</title>
        <authorList>
            <person name="Goeker M."/>
        </authorList>
    </citation>
    <scope>NUCLEOTIDE SEQUENCE [LARGE SCALE GENOMIC DNA]</scope>
    <source>
        <strain evidence="4 5">DSM 27521</strain>
    </source>
</reference>
<evidence type="ECO:0000313" key="5">
    <source>
        <dbReference type="Proteomes" id="UP000539473"/>
    </source>
</evidence>
<dbReference type="RefSeq" id="WP_184115897.1">
    <property type="nucleotide sequence ID" value="NZ_BNAJ01000018.1"/>
</dbReference>
<dbReference type="InterPro" id="IPR010359">
    <property type="entry name" value="IrrE_HExxH"/>
</dbReference>
<name>A0A7W8KIT4_9DEIO</name>
<dbReference type="SMART" id="SM00530">
    <property type="entry name" value="HTH_XRE"/>
    <property type="match status" value="1"/>
</dbReference>
<dbReference type="Gene3D" id="1.10.260.40">
    <property type="entry name" value="lambda repressor-like DNA-binding domains"/>
    <property type="match status" value="1"/>
</dbReference>
<keyword evidence="6" id="KW-1185">Reference proteome</keyword>
<dbReference type="Proteomes" id="UP000619376">
    <property type="component" value="Unassembled WGS sequence"/>
</dbReference>
<dbReference type="InterPro" id="IPR052345">
    <property type="entry name" value="Rad_response_metalloprotease"/>
</dbReference>
<dbReference type="SUPFAM" id="SSF47413">
    <property type="entry name" value="lambda repressor-like DNA-binding domains"/>
    <property type="match status" value="1"/>
</dbReference>
<dbReference type="PANTHER" id="PTHR43236:SF1">
    <property type="entry name" value="BLL7220 PROTEIN"/>
    <property type="match status" value="1"/>
</dbReference>
<comment type="caution">
    <text evidence="4">The sequence shown here is derived from an EMBL/GenBank/DDBJ whole genome shotgun (WGS) entry which is preliminary data.</text>
</comment>
<dbReference type="Pfam" id="PF01381">
    <property type="entry name" value="HTH_3"/>
    <property type="match status" value="1"/>
</dbReference>
<dbReference type="CDD" id="cd00093">
    <property type="entry name" value="HTH_XRE"/>
    <property type="match status" value="1"/>
</dbReference>
<sequence length="367" mass="41747">MSTRIRELRERSNLNQDALGERLGVTRQTIAAWEKGQRDPTMTQLTALAAALGVPLDLLLRQPETSPGAERPTLLYRADKRSALSDLDEALMIRKAQDYALVERVTGTLPLLPESRPMTGFDPEQVERVAEETRDWLGVEHAPLGDAIALVERRGLKVIRGRWPASVFGFSAYTEDWGGLIFVNTHQEEHQLPYERQAFTVMHELAHLIFHRREYREPTTPEGKKDPREDVANHFARAVLLPATALRADLRGYRGRWLPEPLLIDLKLRYGASVQTILYRARDLGMITDRQFGMQLGQLRKRYPDNFAEPPEPKCPASQARPRLELLVFTALVNEQLGESRAAEILGWPLQAVRKELELWLPEDDAA</sequence>
<dbReference type="InterPro" id="IPR001387">
    <property type="entry name" value="Cro/C1-type_HTH"/>
</dbReference>
<dbReference type="GO" id="GO:0003677">
    <property type="term" value="F:DNA binding"/>
    <property type="evidence" value="ECO:0007669"/>
    <property type="project" value="UniProtKB-KW"/>
</dbReference>
<dbReference type="AlphaFoldDB" id="A0A7W8KIT4"/>
<dbReference type="EMBL" id="JACHFK010000018">
    <property type="protein sequence ID" value="MBB5378986.1"/>
    <property type="molecule type" value="Genomic_DNA"/>
</dbReference>
<dbReference type="Proteomes" id="UP000539473">
    <property type="component" value="Unassembled WGS sequence"/>
</dbReference>
<comment type="similarity">
    <text evidence="1">Belongs to the short-chain fatty acyl-CoA assimilation regulator (ScfR) family.</text>
</comment>
<evidence type="ECO:0000256" key="1">
    <source>
        <dbReference type="ARBA" id="ARBA00007227"/>
    </source>
</evidence>
<reference evidence="6" key="2">
    <citation type="journal article" date="2019" name="Int. J. Syst. Evol. Microbiol.">
        <title>The Global Catalogue of Microorganisms (GCM) 10K type strain sequencing project: providing services to taxonomists for standard genome sequencing and annotation.</title>
        <authorList>
            <consortium name="The Broad Institute Genomics Platform"/>
            <consortium name="The Broad Institute Genome Sequencing Center for Infectious Disease"/>
            <person name="Wu L."/>
            <person name="Ma J."/>
        </authorList>
    </citation>
    <scope>NUCLEOTIDE SEQUENCE [LARGE SCALE GENOMIC DNA]</scope>
    <source>
        <strain evidence="6">CGMCC 1.18437</strain>
    </source>
</reference>
<proteinExistence type="inferred from homology"/>
<evidence type="ECO:0000313" key="4">
    <source>
        <dbReference type="EMBL" id="MBB5378986.1"/>
    </source>
</evidence>
<protein>
    <submittedName>
        <fullName evidence="3 4">Transcriptional regulator</fullName>
    </submittedName>
</protein>
<dbReference type="Gene3D" id="1.10.10.2910">
    <property type="match status" value="1"/>
</dbReference>
<reference evidence="3" key="1">
    <citation type="journal article" date="2014" name="Int. J. Syst. Evol. Microbiol.">
        <title>Complete genome of a new Firmicutes species belonging to the dominant human colonic microbiota ('Ruminococcus bicirculans') reveals two chromosomes and a selective capacity to utilize plant glucans.</title>
        <authorList>
            <consortium name="NISC Comparative Sequencing Program"/>
            <person name="Wegmann U."/>
            <person name="Louis P."/>
            <person name="Goesmann A."/>
            <person name="Henrissat B."/>
            <person name="Duncan S.H."/>
            <person name="Flint H.J."/>
        </authorList>
    </citation>
    <scope>NUCLEOTIDE SEQUENCE</scope>
    <source>
        <strain evidence="3">CGMCC 1.18437</strain>
    </source>
</reference>
<keyword evidence="4" id="KW-0238">DNA-binding</keyword>
<feature type="domain" description="HTH cro/C1-type" evidence="2">
    <location>
        <begin position="5"/>
        <end position="59"/>
    </location>
</feature>
<evidence type="ECO:0000313" key="6">
    <source>
        <dbReference type="Proteomes" id="UP000619376"/>
    </source>
</evidence>
<accession>A0A7W8KIT4</accession>